<protein>
    <submittedName>
        <fullName evidence="1">Uncharacterized protein</fullName>
    </submittedName>
</protein>
<evidence type="ECO:0000313" key="2">
    <source>
        <dbReference type="Proteomes" id="UP000030711"/>
    </source>
</evidence>
<organism evidence="1 2">
    <name type="scientific">Eucalyptus grandis</name>
    <name type="common">Flooded gum</name>
    <dbReference type="NCBI Taxonomy" id="71139"/>
    <lineage>
        <taxon>Eukaryota</taxon>
        <taxon>Viridiplantae</taxon>
        <taxon>Streptophyta</taxon>
        <taxon>Embryophyta</taxon>
        <taxon>Tracheophyta</taxon>
        <taxon>Spermatophyta</taxon>
        <taxon>Magnoliopsida</taxon>
        <taxon>eudicotyledons</taxon>
        <taxon>Gunneridae</taxon>
        <taxon>Pentapetalae</taxon>
        <taxon>rosids</taxon>
        <taxon>malvids</taxon>
        <taxon>Myrtales</taxon>
        <taxon>Myrtaceae</taxon>
        <taxon>Myrtoideae</taxon>
        <taxon>Eucalypteae</taxon>
        <taxon>Eucalyptus</taxon>
    </lineage>
</organism>
<keyword evidence="2" id="KW-1185">Reference proteome</keyword>
<dbReference type="EMBL" id="CM064439">
    <property type="protein sequence ID" value="KAK3432476.1"/>
    <property type="molecule type" value="Genomic_DNA"/>
</dbReference>
<proteinExistence type="predicted"/>
<name>A0ACC3L1F9_EUCGR</name>
<dbReference type="Proteomes" id="UP000030711">
    <property type="component" value="Chromosome 5"/>
</dbReference>
<evidence type="ECO:0000313" key="1">
    <source>
        <dbReference type="EMBL" id="KAK3432476.1"/>
    </source>
</evidence>
<sequence>MEEENVPVAAVPAEENGVEEATERLDALQTDADDGKDNGKRKKLPEQNNPPSIPVAELFPSGEFPEGEIQQYKNDNLWRVTSEEKRELERLQKPIYNSVRKYIREILKPGMLMTDLCETLENMVRKLISENGLQAGIAFPTGCSLNWVAAHWTPNTGDKTVLQYDDVMKLDFGTHIDGLIVDCAFTVAFNPMFDPLLEASREATNADVRLCDVGAAIQEVMESYEVEINGKTFQVKSIRNLNGHSIGPYQIHAEKSVPIVKGGEQTKMEEGEFFAIETLGSTGKGYVREDLECSIYMKIFDVGHVPLRLPRAKQLLATINKNFSTLAFCRRYLDWLGETKYLMALKNLCDAGIVQPCPPLCDVKGSYVSQFEHTILLRPTCREVISRGDDY</sequence>
<accession>A0ACC3L1F9</accession>
<gene>
    <name evidence="1" type="ORF">EUGRSUZ_E04344</name>
</gene>
<reference evidence="1 2" key="1">
    <citation type="journal article" date="2014" name="Nature">
        <title>The genome of Eucalyptus grandis.</title>
        <authorList>
            <person name="Myburg A.A."/>
            <person name="Grattapaglia D."/>
            <person name="Tuskan G.A."/>
            <person name="Hellsten U."/>
            <person name="Hayes R.D."/>
            <person name="Grimwood J."/>
            <person name="Jenkins J."/>
            <person name="Lindquist E."/>
            <person name="Tice H."/>
            <person name="Bauer D."/>
            <person name="Goodstein D.M."/>
            <person name="Dubchak I."/>
            <person name="Poliakov A."/>
            <person name="Mizrachi E."/>
            <person name="Kullan A.R."/>
            <person name="Hussey S.G."/>
            <person name="Pinard D."/>
            <person name="van der Merwe K."/>
            <person name="Singh P."/>
            <person name="van Jaarsveld I."/>
            <person name="Silva-Junior O.B."/>
            <person name="Togawa R.C."/>
            <person name="Pappas M.R."/>
            <person name="Faria D.A."/>
            <person name="Sansaloni C.P."/>
            <person name="Petroli C.D."/>
            <person name="Yang X."/>
            <person name="Ranjan P."/>
            <person name="Tschaplinski T.J."/>
            <person name="Ye C.Y."/>
            <person name="Li T."/>
            <person name="Sterck L."/>
            <person name="Vanneste K."/>
            <person name="Murat F."/>
            <person name="Soler M."/>
            <person name="Clemente H.S."/>
            <person name="Saidi N."/>
            <person name="Cassan-Wang H."/>
            <person name="Dunand C."/>
            <person name="Hefer C.A."/>
            <person name="Bornberg-Bauer E."/>
            <person name="Kersting A.R."/>
            <person name="Vining K."/>
            <person name="Amarasinghe V."/>
            <person name="Ranik M."/>
            <person name="Naithani S."/>
            <person name="Elser J."/>
            <person name="Boyd A.E."/>
            <person name="Liston A."/>
            <person name="Spatafora J.W."/>
            <person name="Dharmwardhana P."/>
            <person name="Raja R."/>
            <person name="Sullivan C."/>
            <person name="Romanel E."/>
            <person name="Alves-Ferreira M."/>
            <person name="Kulheim C."/>
            <person name="Foley W."/>
            <person name="Carocha V."/>
            <person name="Paiva J."/>
            <person name="Kudrna D."/>
            <person name="Brommonschenkel S.H."/>
            <person name="Pasquali G."/>
            <person name="Byrne M."/>
            <person name="Rigault P."/>
            <person name="Tibbits J."/>
            <person name="Spokevicius A."/>
            <person name="Jones R.C."/>
            <person name="Steane D.A."/>
            <person name="Vaillancourt R.E."/>
            <person name="Potts B.M."/>
            <person name="Joubert F."/>
            <person name="Barry K."/>
            <person name="Pappas G.J."/>
            <person name="Strauss S.H."/>
            <person name="Jaiswal P."/>
            <person name="Grima-Pettenati J."/>
            <person name="Salse J."/>
            <person name="Van de Peer Y."/>
            <person name="Rokhsar D.S."/>
            <person name="Schmutz J."/>
        </authorList>
    </citation>
    <scope>NUCLEOTIDE SEQUENCE [LARGE SCALE GENOMIC DNA]</scope>
    <source>
        <strain evidence="2">cv. BRASUZ1</strain>
        <tissue evidence="1">Leaf extractions</tissue>
    </source>
</reference>
<comment type="caution">
    <text evidence="1">The sequence shown here is derived from an EMBL/GenBank/DDBJ whole genome shotgun (WGS) entry which is preliminary data.</text>
</comment>